<feature type="transmembrane region" description="Helical" evidence="6">
    <location>
        <begin position="450"/>
        <end position="469"/>
    </location>
</feature>
<dbReference type="HOGENOM" id="CLU_000960_22_0_1"/>
<reference evidence="9" key="1">
    <citation type="journal article" date="2015" name="Genome Announc.">
        <title>Draft genome sequence of the cellulolytic fungus Chaetomium globosum.</title>
        <authorList>
            <person name="Cuomo C.A."/>
            <person name="Untereiner W.A."/>
            <person name="Ma L.-J."/>
            <person name="Grabherr M."/>
            <person name="Birren B.W."/>
        </authorList>
    </citation>
    <scope>NUCLEOTIDE SEQUENCE [LARGE SCALE GENOMIC DNA]</scope>
    <source>
        <strain evidence="9">ATCC 6205 / CBS 148.51 / DSM 1962 / NBRC 6347 / NRRL 1970</strain>
    </source>
</reference>
<feature type="transmembrane region" description="Helical" evidence="6">
    <location>
        <begin position="379"/>
        <end position="398"/>
    </location>
</feature>
<evidence type="ECO:0000313" key="9">
    <source>
        <dbReference type="Proteomes" id="UP000001056"/>
    </source>
</evidence>
<keyword evidence="4 6" id="KW-0472">Membrane</keyword>
<feature type="transmembrane region" description="Helical" evidence="6">
    <location>
        <begin position="88"/>
        <end position="107"/>
    </location>
</feature>
<dbReference type="Gene3D" id="1.20.1250.20">
    <property type="entry name" value="MFS general substrate transporter like domains"/>
    <property type="match status" value="1"/>
</dbReference>
<keyword evidence="9" id="KW-1185">Reference proteome</keyword>
<accession>Q2GPY7</accession>
<feature type="compositionally biased region" description="Polar residues" evidence="5">
    <location>
        <begin position="657"/>
        <end position="672"/>
    </location>
</feature>
<dbReference type="InterPro" id="IPR036259">
    <property type="entry name" value="MFS_trans_sf"/>
</dbReference>
<dbReference type="InParanoid" id="Q2GPY7"/>
<dbReference type="InterPro" id="IPR011701">
    <property type="entry name" value="MFS"/>
</dbReference>
<feature type="transmembrane region" description="Helical" evidence="6">
    <location>
        <begin position="533"/>
        <end position="552"/>
    </location>
</feature>
<evidence type="ECO:0000256" key="3">
    <source>
        <dbReference type="ARBA" id="ARBA00022989"/>
    </source>
</evidence>
<dbReference type="EMBL" id="CH408035">
    <property type="protein sequence ID" value="EAQ83563.1"/>
    <property type="molecule type" value="Genomic_DNA"/>
</dbReference>
<feature type="transmembrane region" description="Helical" evidence="6">
    <location>
        <begin position="119"/>
        <end position="145"/>
    </location>
</feature>
<dbReference type="Proteomes" id="UP000001056">
    <property type="component" value="Unassembled WGS sequence"/>
</dbReference>
<proteinExistence type="predicted"/>
<feature type="region of interest" description="Disordered" evidence="5">
    <location>
        <begin position="656"/>
        <end position="705"/>
    </location>
</feature>
<feature type="transmembrane region" description="Helical" evidence="6">
    <location>
        <begin position="353"/>
        <end position="372"/>
    </location>
</feature>
<dbReference type="PANTHER" id="PTHR23501">
    <property type="entry name" value="MAJOR FACILITATOR SUPERFAMILY"/>
    <property type="match status" value="1"/>
</dbReference>
<dbReference type="Pfam" id="PF07690">
    <property type="entry name" value="MFS_1"/>
    <property type="match status" value="1"/>
</dbReference>
<dbReference type="OrthoDB" id="2351791at2759"/>
<sequence>MAHFYQGSSRSTEAVGYPVMVETRESSLDDARLEKGVLAEAEWKPGRKEYAVIITLSVVSLMVALDATILVSVLPTLAVELGGTATDAFWAGTSYLLTSAVCQPFIAALSDIFGRKEMLIMSIFLFTLGTLLCAPIAKTFAVFFVGRSVQGIGGGGIITLSQVIFADIVPLRQRPKYFGLVQISWALGSVLGPLIGGLFVEHATWAWCFYINFPFCFLGFILVPIFVKLTTAKTSLASKIARVDWLGGFLFIGGLTSFLIGISWGGVQYAWGSAQTIAPIVVGIVTVVIAIVWEIYGAREPFIRQSLFSSGSALAAYIGTFFQGFILFCALYYIPFYFTAVKFESPVRAGLDIFPATCVLLPTSIVVSRVTARIGRYRWAIWAGWVITAIGCGLLVLLDTDTPTAAWAAILVVFGVGHGMLLTSLSIGIQAISAVEDAGRAAAMYAFTRALGMSIGVAVGGSVFQNVMINKLAELGLPESIAHNSEAYVEVMSHMDPQDPVRISSLQACRLLTSPRKATIGALTHSDITGFRGVFWTITATAIASFFISLAVKKFSMDKGLQSHFTLAGGRGANAPLMAASSSTMASSESHLPRCPANRPFHFDNRAESAFGPESTYSTANNSQFSQTAWQAHDGTTNDSESAVAYYIQPGGRIVSVSIQPDNRPSSGNRSMSELERQPFGTAPTGGDRSYAMSSQPLLQGGREGSQLGYYPAEYEADITSMPRAYTTT</sequence>
<evidence type="ECO:0000313" key="8">
    <source>
        <dbReference type="EMBL" id="EAQ83563.1"/>
    </source>
</evidence>
<dbReference type="InterPro" id="IPR020846">
    <property type="entry name" value="MFS_dom"/>
</dbReference>
<dbReference type="PRINTS" id="PR01036">
    <property type="entry name" value="TCRTETB"/>
</dbReference>
<dbReference type="InterPro" id="IPR005829">
    <property type="entry name" value="Sugar_transporter_CS"/>
</dbReference>
<dbReference type="GO" id="GO:0005886">
    <property type="term" value="C:plasma membrane"/>
    <property type="evidence" value="ECO:0007669"/>
    <property type="project" value="TreeGrafter"/>
</dbReference>
<feature type="transmembrane region" description="Helical" evidence="6">
    <location>
        <begin position="308"/>
        <end position="333"/>
    </location>
</feature>
<feature type="transmembrane region" description="Helical" evidence="6">
    <location>
        <begin position="248"/>
        <end position="271"/>
    </location>
</feature>
<dbReference type="PANTHER" id="PTHR23501:SF94">
    <property type="entry name" value="MAJOR FACILITATOR SUPERFAMILY (MFS) PROFILE DOMAIN-CONTAINING PROTEIN"/>
    <property type="match status" value="1"/>
</dbReference>
<dbReference type="FunCoup" id="Q2GPY7">
    <property type="interactions" value="24"/>
</dbReference>
<dbReference type="Gene3D" id="1.20.1720.10">
    <property type="entry name" value="Multidrug resistance protein D"/>
    <property type="match status" value="1"/>
</dbReference>
<dbReference type="RefSeq" id="XP_001227894.1">
    <property type="nucleotide sequence ID" value="XM_001227893.1"/>
</dbReference>
<feature type="transmembrane region" description="Helical" evidence="6">
    <location>
        <begin position="177"/>
        <end position="198"/>
    </location>
</feature>
<dbReference type="PROSITE" id="PS00216">
    <property type="entry name" value="SUGAR_TRANSPORT_1"/>
    <property type="match status" value="1"/>
</dbReference>
<protein>
    <recommendedName>
        <fullName evidence="7">Major facilitator superfamily (MFS) profile domain-containing protein</fullName>
    </recommendedName>
</protein>
<feature type="transmembrane region" description="Helical" evidence="6">
    <location>
        <begin position="277"/>
        <end position="296"/>
    </location>
</feature>
<dbReference type="GO" id="GO:0022857">
    <property type="term" value="F:transmembrane transporter activity"/>
    <property type="evidence" value="ECO:0007669"/>
    <property type="project" value="InterPro"/>
</dbReference>
<gene>
    <name evidence="8" type="ORF">CHGG_09967</name>
</gene>
<feature type="transmembrane region" description="Helical" evidence="6">
    <location>
        <begin position="50"/>
        <end position="76"/>
    </location>
</feature>
<evidence type="ECO:0000256" key="5">
    <source>
        <dbReference type="SAM" id="MobiDB-lite"/>
    </source>
</evidence>
<evidence type="ECO:0000256" key="4">
    <source>
        <dbReference type="ARBA" id="ARBA00023136"/>
    </source>
</evidence>
<dbReference type="eggNOG" id="KOG0254">
    <property type="taxonomic scope" value="Eukaryota"/>
</dbReference>
<keyword evidence="3 6" id="KW-1133">Transmembrane helix</keyword>
<name>Q2GPY7_CHAGB</name>
<dbReference type="VEuPathDB" id="FungiDB:CHGG_09967"/>
<evidence type="ECO:0000256" key="1">
    <source>
        <dbReference type="ARBA" id="ARBA00004141"/>
    </source>
</evidence>
<feature type="transmembrane region" description="Helical" evidence="6">
    <location>
        <begin position="151"/>
        <end position="170"/>
    </location>
</feature>
<feature type="domain" description="Major facilitator superfamily (MFS) profile" evidence="7">
    <location>
        <begin position="52"/>
        <end position="557"/>
    </location>
</feature>
<evidence type="ECO:0000256" key="2">
    <source>
        <dbReference type="ARBA" id="ARBA00022692"/>
    </source>
</evidence>
<evidence type="ECO:0000256" key="6">
    <source>
        <dbReference type="SAM" id="Phobius"/>
    </source>
</evidence>
<feature type="transmembrane region" description="Helical" evidence="6">
    <location>
        <begin position="404"/>
        <end position="429"/>
    </location>
</feature>
<evidence type="ECO:0000259" key="7">
    <source>
        <dbReference type="PROSITE" id="PS50850"/>
    </source>
</evidence>
<comment type="subcellular location">
    <subcellularLocation>
        <location evidence="1">Membrane</location>
        <topology evidence="1">Multi-pass membrane protein</topology>
    </subcellularLocation>
</comment>
<dbReference type="PROSITE" id="PS50850">
    <property type="entry name" value="MFS"/>
    <property type="match status" value="1"/>
</dbReference>
<dbReference type="AlphaFoldDB" id="Q2GPY7"/>
<dbReference type="FunFam" id="1.20.1720.10:FF:000018">
    <property type="entry name" value="Putative MFS multidrug transporter"/>
    <property type="match status" value="1"/>
</dbReference>
<organism evidence="8 9">
    <name type="scientific">Chaetomium globosum (strain ATCC 6205 / CBS 148.51 / DSM 1962 / NBRC 6347 / NRRL 1970)</name>
    <name type="common">Soil fungus</name>
    <dbReference type="NCBI Taxonomy" id="306901"/>
    <lineage>
        <taxon>Eukaryota</taxon>
        <taxon>Fungi</taxon>
        <taxon>Dikarya</taxon>
        <taxon>Ascomycota</taxon>
        <taxon>Pezizomycotina</taxon>
        <taxon>Sordariomycetes</taxon>
        <taxon>Sordariomycetidae</taxon>
        <taxon>Sordariales</taxon>
        <taxon>Chaetomiaceae</taxon>
        <taxon>Chaetomium</taxon>
    </lineage>
</organism>
<feature type="transmembrane region" description="Helical" evidence="6">
    <location>
        <begin position="204"/>
        <end position="227"/>
    </location>
</feature>
<keyword evidence="2 6" id="KW-0812">Transmembrane</keyword>
<dbReference type="OMA" id="YVIPQFL"/>
<dbReference type="GeneID" id="4396108"/>
<dbReference type="SUPFAM" id="SSF103473">
    <property type="entry name" value="MFS general substrate transporter"/>
    <property type="match status" value="1"/>
</dbReference>